<name>A0A5D4K9U8_9BACI</name>
<reference evidence="2 3" key="1">
    <citation type="submission" date="2019-08" db="EMBL/GenBank/DDBJ databases">
        <title>Bacillus genomes from the desert of Cuatro Cienegas, Coahuila.</title>
        <authorList>
            <person name="Olmedo-Alvarez G."/>
        </authorList>
    </citation>
    <scope>NUCLEOTIDE SEQUENCE [LARGE SCALE GENOMIC DNA]</scope>
    <source>
        <strain evidence="2 3">CH40_1T</strain>
    </source>
</reference>
<protein>
    <submittedName>
        <fullName evidence="2">DUF4083 domain-containing protein</fullName>
    </submittedName>
</protein>
<keyword evidence="1" id="KW-1133">Transmembrane helix</keyword>
<dbReference type="Pfam" id="PF13314">
    <property type="entry name" value="DUF4083"/>
    <property type="match status" value="1"/>
</dbReference>
<accession>A0A5D4K9U8</accession>
<proteinExistence type="predicted"/>
<evidence type="ECO:0000256" key="1">
    <source>
        <dbReference type="SAM" id="Phobius"/>
    </source>
</evidence>
<keyword evidence="1" id="KW-0472">Membrane</keyword>
<dbReference type="RefSeq" id="WP_148947651.1">
    <property type="nucleotide sequence ID" value="NZ_JBNILU010000026.1"/>
</dbReference>
<evidence type="ECO:0000313" key="2">
    <source>
        <dbReference type="EMBL" id="TYR74164.1"/>
    </source>
</evidence>
<dbReference type="Proteomes" id="UP000323317">
    <property type="component" value="Unassembled WGS sequence"/>
</dbReference>
<gene>
    <name evidence="2" type="ORF">FZC79_15205</name>
</gene>
<feature type="transmembrane region" description="Helical" evidence="1">
    <location>
        <begin position="6"/>
        <end position="27"/>
    </location>
</feature>
<dbReference type="AlphaFoldDB" id="A0A5D4K9U8"/>
<comment type="caution">
    <text evidence="2">The sequence shown here is derived from an EMBL/GenBank/DDBJ whole genome shotgun (WGS) entry which is preliminary data.</text>
</comment>
<dbReference type="InterPro" id="IPR025143">
    <property type="entry name" value="DUF4083"/>
</dbReference>
<dbReference type="EMBL" id="VTEH01000013">
    <property type="protein sequence ID" value="TYR74164.1"/>
    <property type="molecule type" value="Genomic_DNA"/>
</dbReference>
<sequence>MLIGDFLYSGIFIFLLILGAVSFSLFVRRLLVNSSRSHTNNEDINRKLDRIIELLEKQSK</sequence>
<evidence type="ECO:0000313" key="3">
    <source>
        <dbReference type="Proteomes" id="UP000323317"/>
    </source>
</evidence>
<organism evidence="2 3">
    <name type="scientific">Rossellomorea vietnamensis</name>
    <dbReference type="NCBI Taxonomy" id="218284"/>
    <lineage>
        <taxon>Bacteria</taxon>
        <taxon>Bacillati</taxon>
        <taxon>Bacillota</taxon>
        <taxon>Bacilli</taxon>
        <taxon>Bacillales</taxon>
        <taxon>Bacillaceae</taxon>
        <taxon>Rossellomorea</taxon>
    </lineage>
</organism>
<keyword evidence="1" id="KW-0812">Transmembrane</keyword>